<accession>A0A252BSC2</accession>
<dbReference type="EMBL" id="JOPJ01000032">
    <property type="protein sequence ID" value="OUJ11258.1"/>
    <property type="molecule type" value="Genomic_DNA"/>
</dbReference>
<gene>
    <name evidence="1" type="ORF">HK26_07150</name>
</gene>
<feature type="non-terminal residue" evidence="1">
    <location>
        <position position="1"/>
    </location>
</feature>
<evidence type="ECO:0000313" key="2">
    <source>
        <dbReference type="Proteomes" id="UP000194931"/>
    </source>
</evidence>
<keyword evidence="2" id="KW-1185">Reference proteome</keyword>
<proteinExistence type="predicted"/>
<reference evidence="2" key="1">
    <citation type="submission" date="2014-06" db="EMBL/GenBank/DDBJ databases">
        <authorList>
            <person name="Winans N.J."/>
            <person name="Newell P.D."/>
            <person name="Douglas A.E."/>
        </authorList>
    </citation>
    <scope>NUCLEOTIDE SEQUENCE [LARGE SCALE GENOMIC DNA]</scope>
</reference>
<comment type="caution">
    <text evidence="1">The sequence shown here is derived from an EMBL/GenBank/DDBJ whole genome shotgun (WGS) entry which is preliminary data.</text>
</comment>
<dbReference type="Proteomes" id="UP000194931">
    <property type="component" value="Unassembled WGS sequence"/>
</dbReference>
<evidence type="ECO:0000313" key="1">
    <source>
        <dbReference type="EMBL" id="OUJ11258.1"/>
    </source>
</evidence>
<dbReference type="AlphaFoldDB" id="A0A252BSC2"/>
<name>A0A252BSC2_9PROT</name>
<dbReference type="RefSeq" id="WP_180539523.1">
    <property type="nucleotide sequence ID" value="NZ_JOPJ01000032.1"/>
</dbReference>
<protein>
    <submittedName>
        <fullName evidence="1">Uncharacterized protein</fullName>
    </submittedName>
</protein>
<organism evidence="1 2">
    <name type="scientific">Acetobacter okinawensis</name>
    <dbReference type="NCBI Taxonomy" id="1076594"/>
    <lineage>
        <taxon>Bacteria</taxon>
        <taxon>Pseudomonadati</taxon>
        <taxon>Pseudomonadota</taxon>
        <taxon>Alphaproteobacteria</taxon>
        <taxon>Acetobacterales</taxon>
        <taxon>Acetobacteraceae</taxon>
        <taxon>Acetobacter</taxon>
    </lineage>
</organism>
<sequence length="83" mass="8824">GVLRSAGRAHVAPAMPAQYLHATSRAVELASAAPFLQVASVPAVQAQITINATNSSPRAIGDELEHRMDTLRMQARQANMGQF</sequence>